<dbReference type="InterPro" id="IPR009030">
    <property type="entry name" value="Growth_fac_rcpt_cys_sf"/>
</dbReference>
<dbReference type="PRINTS" id="PR01976">
    <property type="entry name" value="IGFBPFAMILY"/>
</dbReference>
<reference evidence="14 15" key="1">
    <citation type="submission" date="2019-05" db="EMBL/GenBank/DDBJ databases">
        <title>A Chromosome-scale Meerkat (S. suricatta) Genome Assembly.</title>
        <authorList>
            <person name="Dudchenko O."/>
            <person name="Lieberman Aiden E."/>
            <person name="Tung J."/>
            <person name="Barreiro L.B."/>
            <person name="Clutton-Brock T.H."/>
        </authorList>
    </citation>
    <scope>NUCLEOTIDE SEQUENCE [LARGE SCALE GENOMIC DNA]</scope>
</reference>
<evidence type="ECO:0000256" key="9">
    <source>
        <dbReference type="ARBA" id="ARBA00054247"/>
    </source>
</evidence>
<dbReference type="InterPro" id="IPR022321">
    <property type="entry name" value="IGFBP_1-6_chordata"/>
</dbReference>
<evidence type="ECO:0000256" key="1">
    <source>
        <dbReference type="ARBA" id="ARBA00004613"/>
    </source>
</evidence>
<name>A0A673TN88_SURSU</name>
<feature type="chain" id="PRO_5025650702" description="Insulin-like growth factor-binding protein 5" evidence="11">
    <location>
        <begin position="20"/>
        <end position="320"/>
    </location>
</feature>
<keyword evidence="7" id="KW-0340">Growth factor binding</keyword>
<dbReference type="PANTHER" id="PTHR11551">
    <property type="entry name" value="INSULIN-LIKE GROWTH FACTOR BINDING PROTEIN"/>
    <property type="match status" value="1"/>
</dbReference>
<feature type="domain" description="IGFBP N-terminal" evidence="13">
    <location>
        <begin position="22"/>
        <end position="102"/>
    </location>
</feature>
<reference evidence="14" key="3">
    <citation type="submission" date="2025-09" db="UniProtKB">
        <authorList>
            <consortium name="Ensembl"/>
        </authorList>
    </citation>
    <scope>IDENTIFICATION</scope>
</reference>
<dbReference type="GO" id="GO:0001968">
    <property type="term" value="F:fibronectin binding"/>
    <property type="evidence" value="ECO:0007669"/>
    <property type="project" value="TreeGrafter"/>
</dbReference>
<evidence type="ECO:0000256" key="5">
    <source>
        <dbReference type="ARBA" id="ARBA00022729"/>
    </source>
</evidence>
<dbReference type="FunFam" id="4.10.40.20:FF:000001">
    <property type="entry name" value="Insulin-like growth factor binding protein 5"/>
    <property type="match status" value="1"/>
</dbReference>
<dbReference type="InterPro" id="IPR017891">
    <property type="entry name" value="Insulin_GF-bd_Cys-rich_CS"/>
</dbReference>
<keyword evidence="3" id="KW-0964">Secreted</keyword>
<dbReference type="GO" id="GO:0031995">
    <property type="term" value="F:insulin-like growth factor II binding"/>
    <property type="evidence" value="ECO:0007669"/>
    <property type="project" value="TreeGrafter"/>
</dbReference>
<keyword evidence="15" id="KW-1185">Reference proteome</keyword>
<dbReference type="GO" id="GO:0043567">
    <property type="term" value="P:regulation of insulin-like growth factor receptor signaling pathway"/>
    <property type="evidence" value="ECO:0007669"/>
    <property type="project" value="TreeGrafter"/>
</dbReference>
<dbReference type="GO" id="GO:0031994">
    <property type="term" value="F:insulin-like growth factor I binding"/>
    <property type="evidence" value="ECO:0007669"/>
    <property type="project" value="TreeGrafter"/>
</dbReference>
<comment type="subcellular location">
    <subcellularLocation>
        <location evidence="1">Secreted</location>
    </subcellularLocation>
</comment>
<protein>
    <recommendedName>
        <fullName evidence="2">Insulin-like growth factor-binding protein 5</fullName>
    </recommendedName>
</protein>
<evidence type="ECO:0000256" key="6">
    <source>
        <dbReference type="ARBA" id="ARBA00023157"/>
    </source>
</evidence>
<proteinExistence type="predicted"/>
<evidence type="ECO:0000313" key="15">
    <source>
        <dbReference type="Proteomes" id="UP000472268"/>
    </source>
</evidence>
<dbReference type="PANTHER" id="PTHR11551:SF4">
    <property type="entry name" value="INSULIN-LIKE GROWTH FACTOR-BINDING PROTEIN 5"/>
    <property type="match status" value="1"/>
</dbReference>
<organism evidence="14 15">
    <name type="scientific">Suricata suricatta</name>
    <name type="common">Meerkat</name>
    <dbReference type="NCBI Taxonomy" id="37032"/>
    <lineage>
        <taxon>Eukaryota</taxon>
        <taxon>Metazoa</taxon>
        <taxon>Chordata</taxon>
        <taxon>Craniata</taxon>
        <taxon>Vertebrata</taxon>
        <taxon>Euteleostomi</taxon>
        <taxon>Mammalia</taxon>
        <taxon>Eutheria</taxon>
        <taxon>Laurasiatheria</taxon>
        <taxon>Carnivora</taxon>
        <taxon>Feliformia</taxon>
        <taxon>Herpestidae</taxon>
        <taxon>Suricata</taxon>
    </lineage>
</organism>
<gene>
    <name evidence="14" type="primary">IGFBP5</name>
</gene>
<comment type="caution">
    <text evidence="10">Lacks conserved residue(s) required for the propagation of feature annotation.</text>
</comment>
<keyword evidence="4" id="KW-0597">Phosphoprotein</keyword>
<dbReference type="SMART" id="SM00211">
    <property type="entry name" value="TY"/>
    <property type="match status" value="1"/>
</dbReference>
<evidence type="ECO:0000259" key="13">
    <source>
        <dbReference type="PROSITE" id="PS51323"/>
    </source>
</evidence>
<dbReference type="Gene3D" id="4.10.800.10">
    <property type="entry name" value="Thyroglobulin type-1"/>
    <property type="match status" value="1"/>
</dbReference>
<dbReference type="Ensembl" id="ENSSSUT00005011984.1">
    <property type="protein sequence ID" value="ENSSSUP00005010444.1"/>
    <property type="gene ID" value="ENSSSUG00005006698.1"/>
</dbReference>
<dbReference type="FunFam" id="4.10.800.10:FF:000005">
    <property type="entry name" value="Putative insulin-like growth factor-binding protein 5"/>
    <property type="match status" value="1"/>
</dbReference>
<dbReference type="InterPro" id="IPR036857">
    <property type="entry name" value="Thyroglobulin_1_sf"/>
</dbReference>
<dbReference type="InterPro" id="IPR000716">
    <property type="entry name" value="Thyroglobulin_1"/>
</dbReference>
<sequence length="320" mass="35480">MVLTAVLLLLASCAGPAQGLGSFVQCEPCDEKALSMCPPSPLGCELVKEPGCGCCMTCALAEGQSCGVYTERCAQGLRCLPRQDEEKPLHALLHGRGVCLNEKSYREQAKIERDSHEHEEPTTSEMAEETYSPKIFRPKHTRISELKAEAVKKDRRKKLTQSKFVGGAENTAHPRVISAPEMRQESEQGPCRRHMEASLQELKASPRMVPRAVYLPNCDRKGFYKRKQCKPSRGRKRGICWCVDKYGMKLPGMEFALTFQTSPYGGTEELPHSGKNQENPYSSNTTLNSSFASLRQVADSTLGGPQCWISFTISRVCVCP</sequence>
<evidence type="ECO:0000256" key="11">
    <source>
        <dbReference type="SAM" id="SignalP"/>
    </source>
</evidence>
<dbReference type="Pfam" id="PF00086">
    <property type="entry name" value="Thyroglobulin_1"/>
    <property type="match status" value="1"/>
</dbReference>
<evidence type="ECO:0000256" key="3">
    <source>
        <dbReference type="ARBA" id="ARBA00022525"/>
    </source>
</evidence>
<comment type="function">
    <text evidence="9">Multifunctional protein that plays a critical role in regulating the availability of IGFs to their receptors and thereby regulates IGF-mediated cellular processes including proliferation, differentiation, and apoptosis in a cell-type specific manner. Increases the cell proliferation of osteoblasts, intestinal smooth muscle cells and neuroblastoma cells. Enhances adhesion and survival of epithelial cells but decreases adhesion of mesenchymal cells. Once secreted, acts as a major mediator of mTORC1-dependent feedback inhibition of IGF1 signaling. Also plays a role in the induction of extracellular matrix (ECM) production and deposition independently of its nuclear translocation and binding to IGFs. Acts itself as a growth factor that can act independently of IGFs to regulate bone formation. Acts as a ligand for the ROR1 receptor which triggers formation of ROR1/HER2 heterodimer to enhance CREB oncogenic signaling.</text>
</comment>
<dbReference type="InterPro" id="IPR000867">
    <property type="entry name" value="IGFBP-like"/>
</dbReference>
<evidence type="ECO:0000256" key="7">
    <source>
        <dbReference type="ARBA" id="ARBA00023183"/>
    </source>
</evidence>
<feature type="domain" description="Thyroglobulin type-1" evidence="12">
    <location>
        <begin position="188"/>
        <end position="265"/>
    </location>
</feature>
<dbReference type="Proteomes" id="UP000472268">
    <property type="component" value="Chromosome 3"/>
</dbReference>
<accession>A0A673TN88</accession>
<dbReference type="PROSITE" id="PS51162">
    <property type="entry name" value="THYROGLOBULIN_1_2"/>
    <property type="match status" value="1"/>
</dbReference>
<evidence type="ECO:0000259" key="12">
    <source>
        <dbReference type="PROSITE" id="PS51162"/>
    </source>
</evidence>
<dbReference type="SUPFAM" id="SSF57610">
    <property type="entry name" value="Thyroglobulin type-1 domain"/>
    <property type="match status" value="1"/>
</dbReference>
<feature type="signal peptide" evidence="11">
    <location>
        <begin position="1"/>
        <end position="19"/>
    </location>
</feature>
<dbReference type="CDD" id="cd00191">
    <property type="entry name" value="TY"/>
    <property type="match status" value="1"/>
</dbReference>
<dbReference type="PROSITE" id="PS51323">
    <property type="entry name" value="IGFBP_N_2"/>
    <property type="match status" value="1"/>
</dbReference>
<dbReference type="InterPro" id="IPR012213">
    <property type="entry name" value="IGFBP-5"/>
</dbReference>
<evidence type="ECO:0000256" key="10">
    <source>
        <dbReference type="PROSITE-ProRule" id="PRU00500"/>
    </source>
</evidence>
<reference evidence="14" key="2">
    <citation type="submission" date="2025-08" db="UniProtKB">
        <authorList>
            <consortium name="Ensembl"/>
        </authorList>
    </citation>
    <scope>IDENTIFICATION</scope>
</reference>
<evidence type="ECO:0000256" key="2">
    <source>
        <dbReference type="ARBA" id="ARBA00013665"/>
    </source>
</evidence>
<dbReference type="Gene3D" id="4.10.40.20">
    <property type="match status" value="1"/>
</dbReference>
<dbReference type="PROSITE" id="PS00222">
    <property type="entry name" value="IGFBP_N_1"/>
    <property type="match status" value="1"/>
</dbReference>
<comment type="subunit">
    <text evidence="8">Interacts with IGF1; this interaction enhances the growth stimulatory effects of IGF1 on fibroblasts. Interacts with CAV1; this interaction allows trafficking of IGFBP5 from the plasma membrane to the nucleus. Interacts with NCL; this interaction is necessary for IGFBP5 localization to the nucleus.</text>
</comment>
<dbReference type="PROSITE" id="PS00484">
    <property type="entry name" value="THYROGLOBULIN_1_1"/>
    <property type="match status" value="1"/>
</dbReference>
<dbReference type="OMA" id="YTERCAL"/>
<dbReference type="SUPFAM" id="SSF57184">
    <property type="entry name" value="Growth factor receptor domain"/>
    <property type="match status" value="1"/>
</dbReference>
<evidence type="ECO:0000256" key="4">
    <source>
        <dbReference type="ARBA" id="ARBA00022553"/>
    </source>
</evidence>
<evidence type="ECO:0000313" key="14">
    <source>
        <dbReference type="Ensembl" id="ENSSSUP00005010444.1"/>
    </source>
</evidence>
<dbReference type="PRINTS" id="PR01981">
    <property type="entry name" value="IGFBPFAMILY5"/>
</dbReference>
<evidence type="ECO:0000256" key="8">
    <source>
        <dbReference type="ARBA" id="ARBA00046430"/>
    </source>
</evidence>
<dbReference type="Pfam" id="PF00219">
    <property type="entry name" value="IGFBP"/>
    <property type="match status" value="1"/>
</dbReference>
<keyword evidence="5 11" id="KW-0732">Signal</keyword>
<dbReference type="SMART" id="SM00121">
    <property type="entry name" value="IB"/>
    <property type="match status" value="1"/>
</dbReference>
<dbReference type="AlphaFoldDB" id="A0A673TN88"/>
<dbReference type="GO" id="GO:0005615">
    <property type="term" value="C:extracellular space"/>
    <property type="evidence" value="ECO:0007669"/>
    <property type="project" value="TreeGrafter"/>
</dbReference>
<keyword evidence="6" id="KW-1015">Disulfide bond</keyword>